<evidence type="ECO:0000313" key="4">
    <source>
        <dbReference type="EMBL" id="CCU82608.1"/>
    </source>
</evidence>
<dbReference type="InterPro" id="IPR004114">
    <property type="entry name" value="THUMP_dom"/>
</dbReference>
<dbReference type="Pfam" id="PF02926">
    <property type="entry name" value="THUMP"/>
    <property type="match status" value="1"/>
</dbReference>
<dbReference type="Gene3D" id="3.30.2300.10">
    <property type="entry name" value="THUMP superfamily"/>
    <property type="match status" value="1"/>
</dbReference>
<dbReference type="PANTHER" id="PTHR13452">
    <property type="entry name" value="THUMP DOMAIN CONTAINING PROTEIN 1-RELATED"/>
    <property type="match status" value="1"/>
</dbReference>
<feature type="compositionally biased region" description="Gly residues" evidence="2">
    <location>
        <begin position="15"/>
        <end position="31"/>
    </location>
</feature>
<comment type="caution">
    <text evidence="4">The sequence shown here is derived from an EMBL/GenBank/DDBJ whole genome shotgun (WGS) entry which is preliminary data.</text>
</comment>
<dbReference type="STRING" id="546991.N1JHD8"/>
<dbReference type="HOGENOM" id="CLU_039352_2_0_1"/>
<reference evidence="4 5" key="1">
    <citation type="journal article" date="2010" name="Science">
        <title>Genome expansion and gene loss in powdery mildew fungi reveal tradeoffs in extreme parasitism.</title>
        <authorList>
            <person name="Spanu P.D."/>
            <person name="Abbott J.C."/>
            <person name="Amselem J."/>
            <person name="Burgis T.A."/>
            <person name="Soanes D.M."/>
            <person name="Stueber K."/>
            <person name="Ver Loren van Themaat E."/>
            <person name="Brown J.K.M."/>
            <person name="Butcher S.A."/>
            <person name="Gurr S.J."/>
            <person name="Lebrun M.-H."/>
            <person name="Ridout C.J."/>
            <person name="Schulze-Lefert P."/>
            <person name="Talbot N.J."/>
            <person name="Ahmadinejad N."/>
            <person name="Ametz C."/>
            <person name="Barton G.R."/>
            <person name="Benjdia M."/>
            <person name="Bidzinski P."/>
            <person name="Bindschedler L.V."/>
            <person name="Both M."/>
            <person name="Brewer M.T."/>
            <person name="Cadle-Davidson L."/>
            <person name="Cadle-Davidson M.M."/>
            <person name="Collemare J."/>
            <person name="Cramer R."/>
            <person name="Frenkel O."/>
            <person name="Godfrey D."/>
            <person name="Harriman J."/>
            <person name="Hoede C."/>
            <person name="King B.C."/>
            <person name="Klages S."/>
            <person name="Kleemann J."/>
            <person name="Knoll D."/>
            <person name="Koti P.S."/>
            <person name="Kreplak J."/>
            <person name="Lopez-Ruiz F.J."/>
            <person name="Lu X."/>
            <person name="Maekawa T."/>
            <person name="Mahanil S."/>
            <person name="Micali C."/>
            <person name="Milgroom M.G."/>
            <person name="Montana G."/>
            <person name="Noir S."/>
            <person name="O'Connell R.J."/>
            <person name="Oberhaensli S."/>
            <person name="Parlange F."/>
            <person name="Pedersen C."/>
            <person name="Quesneville H."/>
            <person name="Reinhardt R."/>
            <person name="Rott M."/>
            <person name="Sacristan S."/>
            <person name="Schmidt S.M."/>
            <person name="Schoen M."/>
            <person name="Skamnioti P."/>
            <person name="Sommer H."/>
            <person name="Stephens A."/>
            <person name="Takahara H."/>
            <person name="Thordal-Christensen H."/>
            <person name="Vigouroux M."/>
            <person name="Wessling R."/>
            <person name="Wicker T."/>
            <person name="Panstruga R."/>
        </authorList>
    </citation>
    <scope>NUCLEOTIDE SEQUENCE [LARGE SCALE GENOMIC DNA]</scope>
    <source>
        <strain evidence="4">DH14</strain>
    </source>
</reference>
<dbReference type="GO" id="GO:0003723">
    <property type="term" value="F:RNA binding"/>
    <property type="evidence" value="ECO:0007669"/>
    <property type="project" value="UniProtKB-UniRule"/>
</dbReference>
<feature type="domain" description="THUMP" evidence="3">
    <location>
        <begin position="160"/>
        <end position="278"/>
    </location>
</feature>
<evidence type="ECO:0000256" key="1">
    <source>
        <dbReference type="PROSITE-ProRule" id="PRU00529"/>
    </source>
</evidence>
<organism evidence="4 5">
    <name type="scientific">Blumeria graminis f. sp. hordei (strain DH14)</name>
    <name type="common">Barley powdery mildew</name>
    <name type="synonym">Oidium monilioides f. sp. hordei</name>
    <dbReference type="NCBI Taxonomy" id="546991"/>
    <lineage>
        <taxon>Eukaryota</taxon>
        <taxon>Fungi</taxon>
        <taxon>Dikarya</taxon>
        <taxon>Ascomycota</taxon>
        <taxon>Pezizomycotina</taxon>
        <taxon>Leotiomycetes</taxon>
        <taxon>Erysiphales</taxon>
        <taxon>Erysiphaceae</taxon>
        <taxon>Blumeria</taxon>
        <taxon>Blumeria hordei</taxon>
    </lineage>
</organism>
<evidence type="ECO:0000256" key="2">
    <source>
        <dbReference type="SAM" id="MobiDB-lite"/>
    </source>
</evidence>
<protein>
    <submittedName>
        <fullName evidence="4">Putative THUMP domain containing protein</fullName>
    </submittedName>
</protein>
<feature type="region of interest" description="Disordered" evidence="2">
    <location>
        <begin position="1"/>
        <end position="35"/>
    </location>
</feature>
<keyword evidence="5" id="KW-1185">Reference proteome</keyword>
<dbReference type="FunCoup" id="N1JHD8">
    <property type="interactions" value="847"/>
</dbReference>
<sequence length="315" mass="35514">MSHTIKRKVRPAGERGCGGRGGKMSKGGSGGRWNTPHQLAVAASRSGGKIEPGDCGIWATCARGMEGKATEELRLFLEECAQKLYGITADAPQTEDDDDDDDDDDDIEAFFQKEMKALEESKSAPKLFSPVYLDLQCVLFFKTGPPIDPVKFVEDIIKLVVEEPNLHRTRYINRLTPMTLMEKATEKGLQELSSKVLSKHFHLATHESQEEDYESRNGNRFSYAIRPTIRNHNTLKRDEVIKQVAASISDFHKVDLVNADRVIIIEIYQGICGMSVVMGKEWEMQKRYNLNELYPQKIKPSMTSDNAPNFKSNQQ</sequence>
<dbReference type="PROSITE" id="PS51165">
    <property type="entry name" value="THUMP"/>
    <property type="match status" value="1"/>
</dbReference>
<evidence type="ECO:0000259" key="3">
    <source>
        <dbReference type="PROSITE" id="PS51165"/>
    </source>
</evidence>
<dbReference type="GO" id="GO:0006400">
    <property type="term" value="P:tRNA modification"/>
    <property type="evidence" value="ECO:0007669"/>
    <property type="project" value="InterPro"/>
</dbReference>
<dbReference type="AlphaFoldDB" id="N1JHD8"/>
<proteinExistence type="predicted"/>
<accession>N1JHD8</accession>
<dbReference type="eggNOG" id="KOG3943">
    <property type="taxonomic scope" value="Eukaryota"/>
</dbReference>
<keyword evidence="1" id="KW-0694">RNA-binding</keyword>
<dbReference type="OrthoDB" id="367221at2759"/>
<dbReference type="PANTHER" id="PTHR13452:SF10">
    <property type="entry name" value="THUMP DOMAIN-CONTAINING PROTEIN 1"/>
    <property type="match status" value="1"/>
</dbReference>
<feature type="compositionally biased region" description="Basic residues" evidence="2">
    <location>
        <begin position="1"/>
        <end position="10"/>
    </location>
</feature>
<dbReference type="CDD" id="cd11717">
    <property type="entry name" value="THUMP_THUMPD1_like"/>
    <property type="match status" value="1"/>
</dbReference>
<dbReference type="FunFam" id="3.30.2300.10:FF:000001">
    <property type="entry name" value="THUMP domain-containing protein 1"/>
    <property type="match status" value="1"/>
</dbReference>
<gene>
    <name evidence="4" type="ORF">BGHDH14_bgh01010</name>
</gene>
<evidence type="ECO:0000313" key="5">
    <source>
        <dbReference type="Proteomes" id="UP000015441"/>
    </source>
</evidence>
<dbReference type="InParanoid" id="N1JHD8"/>
<dbReference type="SUPFAM" id="SSF143437">
    <property type="entry name" value="THUMP domain-like"/>
    <property type="match status" value="1"/>
</dbReference>
<dbReference type="EMBL" id="CAUH01006638">
    <property type="protein sequence ID" value="CCU82608.1"/>
    <property type="molecule type" value="Genomic_DNA"/>
</dbReference>
<dbReference type="InterPro" id="IPR040183">
    <property type="entry name" value="THUMPD1-like"/>
</dbReference>
<name>N1JHD8_BLUG1</name>
<dbReference type="Proteomes" id="UP000015441">
    <property type="component" value="Unassembled WGS sequence"/>
</dbReference>